<dbReference type="RefSeq" id="XP_052946058.1">
    <property type="nucleotide sequence ID" value="XM_053088731.1"/>
</dbReference>
<dbReference type="EMBL" id="JAKWFO010000005">
    <property type="protein sequence ID" value="KAI9636281.1"/>
    <property type="molecule type" value="Genomic_DNA"/>
</dbReference>
<evidence type="ECO:0000259" key="2">
    <source>
        <dbReference type="Pfam" id="PF25995"/>
    </source>
</evidence>
<feature type="region of interest" description="Disordered" evidence="1">
    <location>
        <begin position="601"/>
        <end position="662"/>
    </location>
</feature>
<feature type="region of interest" description="Disordered" evidence="1">
    <location>
        <begin position="708"/>
        <end position="750"/>
    </location>
</feature>
<dbReference type="GO" id="GO:0070822">
    <property type="term" value="C:Sin3-type complex"/>
    <property type="evidence" value="ECO:0007669"/>
    <property type="project" value="TreeGrafter"/>
</dbReference>
<name>A0AA38HC92_9TREE</name>
<dbReference type="PANTHER" id="PTHR31011:SF2">
    <property type="entry name" value="PROTEIN STB2-RELATED"/>
    <property type="match status" value="1"/>
</dbReference>
<feature type="region of interest" description="Disordered" evidence="1">
    <location>
        <begin position="450"/>
        <end position="486"/>
    </location>
</feature>
<evidence type="ECO:0000313" key="4">
    <source>
        <dbReference type="Proteomes" id="UP001164286"/>
    </source>
</evidence>
<feature type="domain" description="STB6-like N-terminal" evidence="2">
    <location>
        <begin position="83"/>
        <end position="201"/>
    </location>
</feature>
<accession>A0AA38HC92</accession>
<dbReference type="InterPro" id="IPR059025">
    <property type="entry name" value="STB6_N"/>
</dbReference>
<reference evidence="3" key="1">
    <citation type="journal article" date="2022" name="G3 (Bethesda)">
        <title>High quality genome of the basidiomycete yeast Dioszegia hungarica PDD-24b-2 isolated from cloud water.</title>
        <authorList>
            <person name="Jarrige D."/>
            <person name="Haridas S."/>
            <person name="Bleykasten-Grosshans C."/>
            <person name="Joly M."/>
            <person name="Nadalig T."/>
            <person name="Sancelme M."/>
            <person name="Vuilleumier S."/>
            <person name="Grigoriev I.V."/>
            <person name="Amato P."/>
            <person name="Bringel F."/>
        </authorList>
    </citation>
    <scope>NUCLEOTIDE SEQUENCE</scope>
    <source>
        <strain evidence="3">PDD-24b-2</strain>
    </source>
</reference>
<evidence type="ECO:0000256" key="1">
    <source>
        <dbReference type="SAM" id="MobiDB-lite"/>
    </source>
</evidence>
<feature type="compositionally biased region" description="Polar residues" evidence="1">
    <location>
        <begin position="1"/>
        <end position="12"/>
    </location>
</feature>
<feature type="compositionally biased region" description="Low complexity" evidence="1">
    <location>
        <begin position="14"/>
        <end position="38"/>
    </location>
</feature>
<dbReference type="Proteomes" id="UP001164286">
    <property type="component" value="Unassembled WGS sequence"/>
</dbReference>
<proteinExistence type="predicted"/>
<feature type="region of interest" description="Disordered" evidence="1">
    <location>
        <begin position="762"/>
        <end position="782"/>
    </location>
</feature>
<feature type="compositionally biased region" description="Polar residues" evidence="1">
    <location>
        <begin position="727"/>
        <end position="739"/>
    </location>
</feature>
<feature type="region of interest" description="Disordered" evidence="1">
    <location>
        <begin position="1"/>
        <end position="47"/>
    </location>
</feature>
<feature type="compositionally biased region" description="Low complexity" evidence="1">
    <location>
        <begin position="964"/>
        <end position="979"/>
    </location>
</feature>
<dbReference type="PANTHER" id="PTHR31011">
    <property type="entry name" value="PROTEIN STB2-RELATED"/>
    <property type="match status" value="1"/>
</dbReference>
<organism evidence="3 4">
    <name type="scientific">Dioszegia hungarica</name>
    <dbReference type="NCBI Taxonomy" id="4972"/>
    <lineage>
        <taxon>Eukaryota</taxon>
        <taxon>Fungi</taxon>
        <taxon>Dikarya</taxon>
        <taxon>Basidiomycota</taxon>
        <taxon>Agaricomycotina</taxon>
        <taxon>Tremellomycetes</taxon>
        <taxon>Tremellales</taxon>
        <taxon>Bulleribasidiaceae</taxon>
        <taxon>Dioszegia</taxon>
    </lineage>
</organism>
<feature type="region of interest" description="Disordered" evidence="1">
    <location>
        <begin position="231"/>
        <end position="264"/>
    </location>
</feature>
<feature type="compositionally biased region" description="Polar residues" evidence="1">
    <location>
        <begin position="708"/>
        <end position="717"/>
    </location>
</feature>
<feature type="region of interest" description="Disordered" evidence="1">
    <location>
        <begin position="952"/>
        <end position="979"/>
    </location>
</feature>
<dbReference type="Pfam" id="PF25995">
    <property type="entry name" value="STB6_N"/>
    <property type="match status" value="1"/>
</dbReference>
<dbReference type="InterPro" id="IPR038919">
    <property type="entry name" value="STB2/STB2"/>
</dbReference>
<evidence type="ECO:0000313" key="3">
    <source>
        <dbReference type="EMBL" id="KAI9636281.1"/>
    </source>
</evidence>
<sequence length="979" mass="107493">MPLRSPSTTFLPHSSPLSATTTNLTTSTTASSGASPSQLPLPSPDDPALLIPTDRSLHELESQAGSSASSGVSWLAQLGRLRVEREVVLSGYALYALRTWYLSRDHWSQSIVTQTGKQTEQISVYRLVADSSLSSQEAEAEVARATQRLAGETKSTVRKTEWGSLLVTTPSAFGQDAFFVPGGDLREARPYLVVNTGLRRLGCGGRAAMTLEVPIPALRRKFLEVYRLPPPPSHPALSRTTSPQSSPSKSTSHPHSPHSPRPAAAAASVLTDPLCLMVLEVVRLIQASLALWGMFPSDEIDGLFCDETKKGIGVWRRSMGMEHEESLKIEKETSGGCIDPKTLAVLLSSITSTYYQLATLGQEKLPRDPFMSNRIHRFLGIWHTYHMSSGHSSPPVNFLSVASIRALTVDFHTHRFRSGTDPLQVHRRFFSGVASATSSISANLKVGHLDDTPLRKREHHSPSRSNTLIENGHPSGDGSSSNGLNLILPDDEVGSVASPNAITSNLESYIHGILKTREKDRDIIGARRIGALWSGHLAGAEWENGGKRRFGNLRRRTHSISKDAEEGMESSPPSASAGGVLHGVRRTGSVLIGGLGGLVSRKGTHYETSDSEGGPGPSTLRNAPRNKPNVPLVIEPDLEEVDEQLDPRDLSPSPMSYDRNFGSLPTRASHLSAVSLASKAGSKRPSIITSLSGGSNLSLLIHHQAFSTDRQAQSAVDTRQHLDRSRPPQSAVESRQLQAQWEREGPHQMGLNFNRYSDVSAWASDSDQPGRKRSASDAADVSMGEKGYEWEIVDPQGTRRGWPGQRPVYPEIGDERRRRSYHGRTCHRGLIVVEPRHLNVDVELAYAVQQLRIREAELAKKAAELRQLEHTILLATTTLRDHLSTRRQALHDLKADSADLTGRLRRLPDEVDTDKTIRDLTNKIAYLTTGDIDGNVKIKLEDLMEDWKAARAGNEERRREAEVAEQQAQKGWWGWQQES</sequence>
<protein>
    <recommendedName>
        <fullName evidence="2">STB6-like N-terminal domain-containing protein</fullName>
    </recommendedName>
</protein>
<feature type="compositionally biased region" description="Low complexity" evidence="1">
    <location>
        <begin position="238"/>
        <end position="254"/>
    </location>
</feature>
<keyword evidence="4" id="KW-1185">Reference proteome</keyword>
<feature type="compositionally biased region" description="Low complexity" evidence="1">
    <location>
        <begin position="476"/>
        <end position="486"/>
    </location>
</feature>
<dbReference type="AlphaFoldDB" id="A0AA38HC92"/>
<comment type="caution">
    <text evidence="3">The sequence shown here is derived from an EMBL/GenBank/DDBJ whole genome shotgun (WGS) entry which is preliminary data.</text>
</comment>
<feature type="compositionally biased region" description="Basic and acidic residues" evidence="1">
    <location>
        <begin position="952"/>
        <end position="962"/>
    </location>
</feature>
<dbReference type="GeneID" id="77727936"/>
<gene>
    <name evidence="3" type="ORF">MKK02DRAFT_33510</name>
</gene>